<dbReference type="PANTHER" id="PTHR28640:SF1">
    <property type="entry name" value="ADP-RIBOSYLATION FACTOR-LIKE PROTEIN 6-INTERACTING PROTEIN 6"/>
    <property type="match status" value="1"/>
</dbReference>
<evidence type="ECO:0000313" key="2">
    <source>
        <dbReference type="EMBL" id="KAJ3644982.1"/>
    </source>
</evidence>
<keyword evidence="3" id="KW-1185">Reference proteome</keyword>
<gene>
    <name evidence="2" type="ORF">Zmor_022678</name>
</gene>
<evidence type="ECO:0008006" key="4">
    <source>
        <dbReference type="Google" id="ProtNLM"/>
    </source>
</evidence>
<organism evidence="2 3">
    <name type="scientific">Zophobas morio</name>
    <dbReference type="NCBI Taxonomy" id="2755281"/>
    <lineage>
        <taxon>Eukaryota</taxon>
        <taxon>Metazoa</taxon>
        <taxon>Ecdysozoa</taxon>
        <taxon>Arthropoda</taxon>
        <taxon>Hexapoda</taxon>
        <taxon>Insecta</taxon>
        <taxon>Pterygota</taxon>
        <taxon>Neoptera</taxon>
        <taxon>Endopterygota</taxon>
        <taxon>Coleoptera</taxon>
        <taxon>Polyphaga</taxon>
        <taxon>Cucujiformia</taxon>
        <taxon>Tenebrionidae</taxon>
        <taxon>Zophobas</taxon>
    </lineage>
</organism>
<comment type="caution">
    <text evidence="2">The sequence shown here is derived from an EMBL/GenBank/DDBJ whole genome shotgun (WGS) entry which is preliminary data.</text>
</comment>
<dbReference type="EMBL" id="JALNTZ010000007">
    <property type="protein sequence ID" value="KAJ3644982.1"/>
    <property type="molecule type" value="Genomic_DNA"/>
</dbReference>
<reference evidence="2" key="1">
    <citation type="journal article" date="2023" name="G3 (Bethesda)">
        <title>Whole genome assemblies of Zophobas morio and Tenebrio molitor.</title>
        <authorList>
            <person name="Kaur S."/>
            <person name="Stinson S.A."/>
            <person name="diCenzo G.C."/>
        </authorList>
    </citation>
    <scope>NUCLEOTIDE SEQUENCE</scope>
    <source>
        <strain evidence="2">QUZm001</strain>
    </source>
</reference>
<feature type="transmembrane region" description="Helical" evidence="1">
    <location>
        <begin position="40"/>
        <end position="60"/>
    </location>
</feature>
<dbReference type="Proteomes" id="UP001168821">
    <property type="component" value="Unassembled WGS sequence"/>
</dbReference>
<feature type="transmembrane region" description="Helical" evidence="1">
    <location>
        <begin position="147"/>
        <end position="166"/>
    </location>
</feature>
<dbReference type="Pfam" id="PF15062">
    <property type="entry name" value="ARL6IP6"/>
    <property type="match status" value="1"/>
</dbReference>
<keyword evidence="1" id="KW-0472">Membrane</keyword>
<dbReference type="AlphaFoldDB" id="A0AA38HZ14"/>
<evidence type="ECO:0000256" key="1">
    <source>
        <dbReference type="SAM" id="Phobius"/>
    </source>
</evidence>
<protein>
    <recommendedName>
        <fullName evidence="4">ADP-ribosylation factor-like protein 6-interacting protein 6</fullName>
    </recommendedName>
</protein>
<name>A0AA38HZ14_9CUCU</name>
<dbReference type="PANTHER" id="PTHR28640">
    <property type="entry name" value="ADP-RIBOSYLATION FACTOR-LIKE PROTEIN 6-INTERACTING PROTEIN 6"/>
    <property type="match status" value="1"/>
</dbReference>
<keyword evidence="1" id="KW-0812">Transmembrane</keyword>
<sequence>MLRQRLSEKYAAFQSTPLSSYGHNLKNEKGEKPFLSEYKWGIVGLVVSFLVITAKLFAAYRDDIKEFVVDRRLFIIEIINEDGNVMYHHTWKNVVKYSSIWVPILCGVLTTYFTWMMVYLDSHTPGVQPPSPLSPTKYKLRSGHSFHLNYVFAVLMGVLVTGYMYWRNISIEYF</sequence>
<feature type="transmembrane region" description="Helical" evidence="1">
    <location>
        <begin position="100"/>
        <end position="120"/>
    </location>
</feature>
<proteinExistence type="predicted"/>
<accession>A0AA38HZ14</accession>
<dbReference type="InterPro" id="IPR029383">
    <property type="entry name" value="ARL6IP6"/>
</dbReference>
<keyword evidence="1" id="KW-1133">Transmembrane helix</keyword>
<evidence type="ECO:0000313" key="3">
    <source>
        <dbReference type="Proteomes" id="UP001168821"/>
    </source>
</evidence>